<organism evidence="3 4">
    <name type="scientific">Paenisporosarcina quisquiliarum</name>
    <dbReference type="NCBI Taxonomy" id="365346"/>
    <lineage>
        <taxon>Bacteria</taxon>
        <taxon>Bacillati</taxon>
        <taxon>Bacillota</taxon>
        <taxon>Bacilli</taxon>
        <taxon>Bacillales</taxon>
        <taxon>Caryophanaceae</taxon>
        <taxon>Paenisporosarcina</taxon>
    </lineage>
</organism>
<reference evidence="3" key="1">
    <citation type="submission" date="2022-05" db="EMBL/GenBank/DDBJ databases">
        <authorList>
            <person name="Colautti A."/>
            <person name="Iacumin L."/>
        </authorList>
    </citation>
    <scope>NUCLEOTIDE SEQUENCE</scope>
    <source>
        <strain evidence="3">SK 55</strain>
    </source>
</reference>
<keyword evidence="1" id="KW-1133">Transmembrane helix</keyword>
<feature type="domain" description="TadE-like" evidence="2">
    <location>
        <begin position="6"/>
        <end position="48"/>
    </location>
</feature>
<keyword evidence="1" id="KW-0812">Transmembrane</keyword>
<keyword evidence="4" id="KW-1185">Reference proteome</keyword>
<dbReference type="Pfam" id="PF07811">
    <property type="entry name" value="TadE"/>
    <property type="match status" value="1"/>
</dbReference>
<evidence type="ECO:0000313" key="4">
    <source>
        <dbReference type="Proteomes" id="UP001152173"/>
    </source>
</evidence>
<keyword evidence="1" id="KW-0472">Membrane</keyword>
<dbReference type="Proteomes" id="UP001152173">
    <property type="component" value="Unassembled WGS sequence"/>
</dbReference>
<sequence length="126" mass="13784">MKSQKGQTLVETALILPILLIILFGITDFARVFHVYLTLDHAGREAARLATVGTEDSLILVKINESVSSLDEQKLGISITPNGKENRVSGSEATIKLTYPVDFLTPIIGQLIGTFNLENTTVMRVE</sequence>
<dbReference type="AlphaFoldDB" id="A0A9X3LIV4"/>
<dbReference type="RefSeq" id="WP_269926358.1">
    <property type="nucleotide sequence ID" value="NZ_JAMKBJ010000006.1"/>
</dbReference>
<evidence type="ECO:0000313" key="3">
    <source>
        <dbReference type="EMBL" id="MCZ8537264.1"/>
    </source>
</evidence>
<dbReference type="InterPro" id="IPR012495">
    <property type="entry name" value="TadE-like_dom"/>
</dbReference>
<evidence type="ECO:0000259" key="2">
    <source>
        <dbReference type="Pfam" id="PF07811"/>
    </source>
</evidence>
<gene>
    <name evidence="3" type="ORF">M9R32_08740</name>
</gene>
<proteinExistence type="predicted"/>
<protein>
    <submittedName>
        <fullName evidence="3">Pilus assembly protein</fullName>
    </submittedName>
</protein>
<comment type="caution">
    <text evidence="3">The sequence shown here is derived from an EMBL/GenBank/DDBJ whole genome shotgun (WGS) entry which is preliminary data.</text>
</comment>
<dbReference type="EMBL" id="JAMKBJ010000006">
    <property type="protein sequence ID" value="MCZ8537264.1"/>
    <property type="molecule type" value="Genomic_DNA"/>
</dbReference>
<feature type="transmembrane region" description="Helical" evidence="1">
    <location>
        <begin position="12"/>
        <end position="37"/>
    </location>
</feature>
<evidence type="ECO:0000256" key="1">
    <source>
        <dbReference type="SAM" id="Phobius"/>
    </source>
</evidence>
<accession>A0A9X3LIV4</accession>
<name>A0A9X3LIV4_9BACL</name>